<comment type="caution">
    <text evidence="11">The sequence shown here is derived from an EMBL/GenBank/DDBJ whole genome shotgun (WGS) entry which is preliminary data.</text>
</comment>
<dbReference type="PANTHER" id="PTHR34220:SF7">
    <property type="entry name" value="SENSOR HISTIDINE KINASE YPDA"/>
    <property type="match status" value="1"/>
</dbReference>
<dbReference type="SMART" id="SM00304">
    <property type="entry name" value="HAMP"/>
    <property type="match status" value="1"/>
</dbReference>
<protein>
    <recommendedName>
        <fullName evidence="3">histidine kinase</fullName>
        <ecNumber evidence="3">2.7.13.3</ecNumber>
    </recommendedName>
</protein>
<feature type="domain" description="Histidine kinase" evidence="9">
    <location>
        <begin position="472"/>
        <end position="581"/>
    </location>
</feature>
<dbReference type="SMART" id="SM00387">
    <property type="entry name" value="HATPase_c"/>
    <property type="match status" value="1"/>
</dbReference>
<evidence type="ECO:0000256" key="2">
    <source>
        <dbReference type="ARBA" id="ARBA00004370"/>
    </source>
</evidence>
<dbReference type="PROSITE" id="PS50109">
    <property type="entry name" value="HIS_KIN"/>
    <property type="match status" value="1"/>
</dbReference>
<evidence type="ECO:0000313" key="11">
    <source>
        <dbReference type="EMBL" id="HIX58298.1"/>
    </source>
</evidence>
<dbReference type="GO" id="GO:0000155">
    <property type="term" value="F:phosphorelay sensor kinase activity"/>
    <property type="evidence" value="ECO:0007669"/>
    <property type="project" value="InterPro"/>
</dbReference>
<evidence type="ECO:0000256" key="5">
    <source>
        <dbReference type="ARBA" id="ARBA00022679"/>
    </source>
</evidence>
<keyword evidence="8" id="KW-0812">Transmembrane</keyword>
<dbReference type="EC" id="2.7.13.3" evidence="3"/>
<evidence type="ECO:0000313" key="12">
    <source>
        <dbReference type="Proteomes" id="UP000886817"/>
    </source>
</evidence>
<dbReference type="InterPro" id="IPR003594">
    <property type="entry name" value="HATPase_dom"/>
</dbReference>
<keyword evidence="6 11" id="KW-0418">Kinase</keyword>
<accession>A0A9D2B228</accession>
<dbReference type="AlphaFoldDB" id="A0A9D2B228"/>
<evidence type="ECO:0000256" key="7">
    <source>
        <dbReference type="ARBA" id="ARBA00023012"/>
    </source>
</evidence>
<keyword evidence="8" id="KW-0472">Membrane</keyword>
<dbReference type="Pfam" id="PF06580">
    <property type="entry name" value="His_kinase"/>
    <property type="match status" value="1"/>
</dbReference>
<evidence type="ECO:0000256" key="4">
    <source>
        <dbReference type="ARBA" id="ARBA00022553"/>
    </source>
</evidence>
<dbReference type="Gene3D" id="6.10.340.10">
    <property type="match status" value="1"/>
</dbReference>
<reference evidence="11" key="2">
    <citation type="submission" date="2021-04" db="EMBL/GenBank/DDBJ databases">
        <authorList>
            <person name="Gilroy R."/>
        </authorList>
    </citation>
    <scope>NUCLEOTIDE SEQUENCE</scope>
    <source>
        <strain evidence="11">ChiSjej1B19-8411</strain>
    </source>
</reference>
<dbReference type="Pfam" id="PF00672">
    <property type="entry name" value="HAMP"/>
    <property type="match status" value="1"/>
</dbReference>
<comment type="subcellular location">
    <subcellularLocation>
        <location evidence="2">Membrane</location>
    </subcellularLocation>
</comment>
<dbReference type="PANTHER" id="PTHR34220">
    <property type="entry name" value="SENSOR HISTIDINE KINASE YPDA"/>
    <property type="match status" value="1"/>
</dbReference>
<keyword evidence="8" id="KW-1133">Transmembrane helix</keyword>
<proteinExistence type="predicted"/>
<dbReference type="Gene3D" id="3.30.565.10">
    <property type="entry name" value="Histidine kinase-like ATPase, C-terminal domain"/>
    <property type="match status" value="1"/>
</dbReference>
<dbReference type="Pfam" id="PF02518">
    <property type="entry name" value="HATPase_c"/>
    <property type="match status" value="1"/>
</dbReference>
<evidence type="ECO:0000256" key="1">
    <source>
        <dbReference type="ARBA" id="ARBA00000085"/>
    </source>
</evidence>
<evidence type="ECO:0000256" key="3">
    <source>
        <dbReference type="ARBA" id="ARBA00012438"/>
    </source>
</evidence>
<dbReference type="SUPFAM" id="SSF55874">
    <property type="entry name" value="ATPase domain of HSP90 chaperone/DNA topoisomerase II/histidine kinase"/>
    <property type="match status" value="1"/>
</dbReference>
<reference evidence="11" key="1">
    <citation type="journal article" date="2021" name="PeerJ">
        <title>Extensive microbial diversity within the chicken gut microbiome revealed by metagenomics and culture.</title>
        <authorList>
            <person name="Gilroy R."/>
            <person name="Ravi A."/>
            <person name="Getino M."/>
            <person name="Pursley I."/>
            <person name="Horton D.L."/>
            <person name="Alikhan N.F."/>
            <person name="Baker D."/>
            <person name="Gharbi K."/>
            <person name="Hall N."/>
            <person name="Watson M."/>
            <person name="Adriaenssens E.M."/>
            <person name="Foster-Nyarko E."/>
            <person name="Jarju S."/>
            <person name="Secka A."/>
            <person name="Antonio M."/>
            <person name="Oren A."/>
            <person name="Chaudhuri R.R."/>
            <person name="La Ragione R."/>
            <person name="Hildebrand F."/>
            <person name="Pallen M.J."/>
        </authorList>
    </citation>
    <scope>NUCLEOTIDE SEQUENCE</scope>
    <source>
        <strain evidence="11">ChiSjej1B19-8411</strain>
    </source>
</reference>
<dbReference type="InterPro" id="IPR003660">
    <property type="entry name" value="HAMP_dom"/>
</dbReference>
<dbReference type="GO" id="GO:0016020">
    <property type="term" value="C:membrane"/>
    <property type="evidence" value="ECO:0007669"/>
    <property type="project" value="UniProtKB-SubCell"/>
</dbReference>
<dbReference type="InterPro" id="IPR050640">
    <property type="entry name" value="Bact_2-comp_sensor_kinase"/>
</dbReference>
<evidence type="ECO:0000259" key="10">
    <source>
        <dbReference type="PROSITE" id="PS50885"/>
    </source>
</evidence>
<dbReference type="EMBL" id="DXEX01000028">
    <property type="protein sequence ID" value="HIX58298.1"/>
    <property type="molecule type" value="Genomic_DNA"/>
</dbReference>
<evidence type="ECO:0000256" key="8">
    <source>
        <dbReference type="SAM" id="Phobius"/>
    </source>
</evidence>
<evidence type="ECO:0000256" key="6">
    <source>
        <dbReference type="ARBA" id="ARBA00022777"/>
    </source>
</evidence>
<evidence type="ECO:0000259" key="9">
    <source>
        <dbReference type="PROSITE" id="PS50109"/>
    </source>
</evidence>
<dbReference type="Proteomes" id="UP000886817">
    <property type="component" value="Unassembled WGS sequence"/>
</dbReference>
<feature type="transmembrane region" description="Helical" evidence="8">
    <location>
        <begin position="291"/>
        <end position="313"/>
    </location>
</feature>
<name>A0A9D2B228_9FIRM</name>
<gene>
    <name evidence="11" type="ORF">IAA45_01070</name>
</gene>
<dbReference type="InterPro" id="IPR036890">
    <property type="entry name" value="HATPase_C_sf"/>
</dbReference>
<dbReference type="InterPro" id="IPR005467">
    <property type="entry name" value="His_kinase_dom"/>
</dbReference>
<keyword evidence="4" id="KW-0597">Phosphoprotein</keyword>
<sequence length="598" mass="68270">MFSRISKFKFHSIKTQLVLGFLVVLIPLLIILVIASYLYSADIISRKTLEQSSETVEQLSMSLDHFMEQNINKLEMMGDNPTVQEELNAEPSELDEADDSFYSRNRQIRRIMVKEFSSVTMNDMELYGLNGASYYISVWSQKWEIPGEEELFRKADEAKGHWILVQNGEEDTLQMIKLIKDLQTYRPLGYVRIGLKRSYLDRLAEAVNFDSQGKITILDDETLITSNEPNQTLLSYMAEETKSRGSFEYQEDGESNMAVYVHSSVTGWDTVGLISMDYINRDLSALRNVSLIFSCLVLGIGTLVILTIANNIVSPLKKTKNALEQFSKGDFDVRLSEERQDEVGTMNVVFNKAMCDIKELIQKVTQAEILKKEMEFETLQSQMNPHFLYNTLDAINWMAFKEGQEEICDLVSAISNLIRGTISNKQSIITLEQELGYVKDYLYIQKLRYQDRFETIYDVDASLLSQAVPKLVVQPIVENAIVHGIEDAQRESSLLISAKRVGDAIDITVKDTGIGMSQAKVENLLREPSMEKASRDRFHTNLGIYAVHKRLQFLYGEEYGLRIVSAEGEGTEVTIHIPYMEDPEKLLKTYHNILGEEQ</sequence>
<organism evidence="11 12">
    <name type="scientific">Candidatus Blautia gallistercoris</name>
    <dbReference type="NCBI Taxonomy" id="2838490"/>
    <lineage>
        <taxon>Bacteria</taxon>
        <taxon>Bacillati</taxon>
        <taxon>Bacillota</taxon>
        <taxon>Clostridia</taxon>
        <taxon>Lachnospirales</taxon>
        <taxon>Lachnospiraceae</taxon>
        <taxon>Blautia</taxon>
    </lineage>
</organism>
<keyword evidence="5" id="KW-0808">Transferase</keyword>
<comment type="catalytic activity">
    <reaction evidence="1">
        <text>ATP + protein L-histidine = ADP + protein N-phospho-L-histidine.</text>
        <dbReference type="EC" id="2.7.13.3"/>
    </reaction>
</comment>
<dbReference type="InterPro" id="IPR010559">
    <property type="entry name" value="Sig_transdc_His_kin_internal"/>
</dbReference>
<dbReference type="CDD" id="cd06225">
    <property type="entry name" value="HAMP"/>
    <property type="match status" value="1"/>
</dbReference>
<dbReference type="PROSITE" id="PS50885">
    <property type="entry name" value="HAMP"/>
    <property type="match status" value="1"/>
</dbReference>
<dbReference type="SUPFAM" id="SSF158472">
    <property type="entry name" value="HAMP domain-like"/>
    <property type="match status" value="1"/>
</dbReference>
<feature type="domain" description="HAMP" evidence="10">
    <location>
        <begin position="310"/>
        <end position="362"/>
    </location>
</feature>
<keyword evidence="7" id="KW-0902">Two-component regulatory system</keyword>